<comment type="caution">
    <text evidence="2">The sequence shown here is derived from an EMBL/GenBank/DDBJ whole genome shotgun (WGS) entry which is preliminary data.</text>
</comment>
<evidence type="ECO:0000313" key="2">
    <source>
        <dbReference type="EMBL" id="KAF0036446.1"/>
    </source>
</evidence>
<dbReference type="EMBL" id="VEVO01000010">
    <property type="protein sequence ID" value="KAF0036446.1"/>
    <property type="molecule type" value="Genomic_DNA"/>
</dbReference>
<feature type="region of interest" description="Disordered" evidence="1">
    <location>
        <begin position="1"/>
        <end position="27"/>
    </location>
</feature>
<reference evidence="2 3" key="1">
    <citation type="submission" date="2019-06" db="EMBL/GenBank/DDBJ databases">
        <title>Draft genomes of female and male turbot (Scophthalmus maximus).</title>
        <authorList>
            <person name="Xu H."/>
            <person name="Xu X.-W."/>
            <person name="Shao C."/>
            <person name="Chen S."/>
        </authorList>
    </citation>
    <scope>NUCLEOTIDE SEQUENCE [LARGE SCALE GENOMIC DNA]</scope>
    <source>
        <strain evidence="2">Ysfricsl-2016a</strain>
        <tissue evidence="2">Blood</tissue>
    </source>
</reference>
<accession>A0A6A4SMM1</accession>
<organism evidence="2 3">
    <name type="scientific">Scophthalmus maximus</name>
    <name type="common">Turbot</name>
    <name type="synonym">Psetta maxima</name>
    <dbReference type="NCBI Taxonomy" id="52904"/>
    <lineage>
        <taxon>Eukaryota</taxon>
        <taxon>Metazoa</taxon>
        <taxon>Chordata</taxon>
        <taxon>Craniata</taxon>
        <taxon>Vertebrata</taxon>
        <taxon>Euteleostomi</taxon>
        <taxon>Actinopterygii</taxon>
        <taxon>Neopterygii</taxon>
        <taxon>Teleostei</taxon>
        <taxon>Neoteleostei</taxon>
        <taxon>Acanthomorphata</taxon>
        <taxon>Carangaria</taxon>
        <taxon>Pleuronectiformes</taxon>
        <taxon>Pleuronectoidei</taxon>
        <taxon>Scophthalmidae</taxon>
        <taxon>Scophthalmus</taxon>
    </lineage>
</organism>
<sequence length="92" mass="10378">MHTQPAHNLAHRERSKSLNRLPFTRSRGSTGVTKTLIVSNKGTVKKKRVGKKRRYVDMCTGKKYCKYGRLCGQPRDGPVDEALAKHQIEIAS</sequence>
<protein>
    <submittedName>
        <fullName evidence="2">Uncharacterized protein</fullName>
    </submittedName>
</protein>
<evidence type="ECO:0000313" key="3">
    <source>
        <dbReference type="Proteomes" id="UP000438429"/>
    </source>
</evidence>
<dbReference type="AlphaFoldDB" id="A0A6A4SMM1"/>
<evidence type="ECO:0000256" key="1">
    <source>
        <dbReference type="SAM" id="MobiDB-lite"/>
    </source>
</evidence>
<proteinExistence type="predicted"/>
<name>A0A6A4SMM1_SCOMX</name>
<dbReference type="Proteomes" id="UP000438429">
    <property type="component" value="Unassembled WGS sequence"/>
</dbReference>
<gene>
    <name evidence="2" type="ORF">F2P81_011758</name>
</gene>